<evidence type="ECO:0000313" key="8">
    <source>
        <dbReference type="Proteomes" id="UP001497623"/>
    </source>
</evidence>
<reference evidence="7 8" key="1">
    <citation type="submission" date="2024-05" db="EMBL/GenBank/DDBJ databases">
        <authorList>
            <person name="Wallberg A."/>
        </authorList>
    </citation>
    <scope>NUCLEOTIDE SEQUENCE [LARGE SCALE GENOMIC DNA]</scope>
</reference>
<evidence type="ECO:0000256" key="4">
    <source>
        <dbReference type="ARBA" id="ARBA00022833"/>
    </source>
</evidence>
<dbReference type="FunFam" id="3.30.160.60:FF:001119">
    <property type="entry name" value="zinc finger protein 408"/>
    <property type="match status" value="1"/>
</dbReference>
<feature type="non-terminal residue" evidence="7">
    <location>
        <position position="1"/>
    </location>
</feature>
<name>A0AAV2S6W5_MEGNR</name>
<dbReference type="AlphaFoldDB" id="A0AAV2S6W5"/>
<keyword evidence="2" id="KW-0677">Repeat</keyword>
<evidence type="ECO:0000259" key="6">
    <source>
        <dbReference type="PROSITE" id="PS50157"/>
    </source>
</evidence>
<gene>
    <name evidence="7" type="ORF">MNOR_LOCUS33861</name>
</gene>
<dbReference type="InterPro" id="IPR036236">
    <property type="entry name" value="Znf_C2H2_sf"/>
</dbReference>
<protein>
    <recommendedName>
        <fullName evidence="6">C2H2-type domain-containing protein</fullName>
    </recommendedName>
</protein>
<keyword evidence="4" id="KW-0862">Zinc</keyword>
<accession>A0AAV2S6W5</accession>
<sequence length="137" mass="15736">QCDKAFSRSTHLKCHLRTHTGDKPYQCIHCAKAFSQNIQLTNHMVKHTGEESYQCSQYTNNLIETQRLNNDQRNVDNPYKEEEQIDSELSDIGNLSYTKVEVKEEQMDNTKGVANLGEPNVKVKEENLECVIYTGIV</sequence>
<dbReference type="GO" id="GO:0000981">
    <property type="term" value="F:DNA-binding transcription factor activity, RNA polymerase II-specific"/>
    <property type="evidence" value="ECO:0007669"/>
    <property type="project" value="TreeGrafter"/>
</dbReference>
<evidence type="ECO:0000256" key="2">
    <source>
        <dbReference type="ARBA" id="ARBA00022737"/>
    </source>
</evidence>
<dbReference type="GO" id="GO:0008270">
    <property type="term" value="F:zinc ion binding"/>
    <property type="evidence" value="ECO:0007669"/>
    <property type="project" value="UniProtKB-KW"/>
</dbReference>
<organism evidence="7 8">
    <name type="scientific">Meganyctiphanes norvegica</name>
    <name type="common">Northern krill</name>
    <name type="synonym">Thysanopoda norvegica</name>
    <dbReference type="NCBI Taxonomy" id="48144"/>
    <lineage>
        <taxon>Eukaryota</taxon>
        <taxon>Metazoa</taxon>
        <taxon>Ecdysozoa</taxon>
        <taxon>Arthropoda</taxon>
        <taxon>Crustacea</taxon>
        <taxon>Multicrustacea</taxon>
        <taxon>Malacostraca</taxon>
        <taxon>Eumalacostraca</taxon>
        <taxon>Eucarida</taxon>
        <taxon>Euphausiacea</taxon>
        <taxon>Euphausiidae</taxon>
        <taxon>Meganyctiphanes</taxon>
    </lineage>
</organism>
<dbReference type="SUPFAM" id="SSF57667">
    <property type="entry name" value="beta-beta-alpha zinc fingers"/>
    <property type="match status" value="1"/>
</dbReference>
<feature type="domain" description="C2H2-type" evidence="6">
    <location>
        <begin position="25"/>
        <end position="52"/>
    </location>
</feature>
<dbReference type="Proteomes" id="UP001497623">
    <property type="component" value="Unassembled WGS sequence"/>
</dbReference>
<keyword evidence="3 5" id="KW-0863">Zinc-finger</keyword>
<dbReference type="PROSITE" id="PS50157">
    <property type="entry name" value="ZINC_FINGER_C2H2_2"/>
    <property type="match status" value="2"/>
</dbReference>
<evidence type="ECO:0000313" key="7">
    <source>
        <dbReference type="EMBL" id="CAL4169375.1"/>
    </source>
</evidence>
<dbReference type="FunFam" id="3.30.160.60:FF:000100">
    <property type="entry name" value="Zinc finger 45-like"/>
    <property type="match status" value="1"/>
</dbReference>
<dbReference type="PANTHER" id="PTHR23235">
    <property type="entry name" value="KRUEPPEL-LIKE TRANSCRIPTION FACTOR"/>
    <property type="match status" value="1"/>
</dbReference>
<evidence type="ECO:0000256" key="1">
    <source>
        <dbReference type="ARBA" id="ARBA00022723"/>
    </source>
</evidence>
<dbReference type="SMART" id="SM00355">
    <property type="entry name" value="ZnF_C2H2"/>
    <property type="match status" value="2"/>
</dbReference>
<evidence type="ECO:0000256" key="3">
    <source>
        <dbReference type="ARBA" id="ARBA00022771"/>
    </source>
</evidence>
<dbReference type="PROSITE" id="PS00028">
    <property type="entry name" value="ZINC_FINGER_C2H2_1"/>
    <property type="match status" value="1"/>
</dbReference>
<keyword evidence="1" id="KW-0479">Metal-binding</keyword>
<feature type="non-terminal residue" evidence="7">
    <location>
        <position position="137"/>
    </location>
</feature>
<proteinExistence type="predicted"/>
<dbReference type="EMBL" id="CAXKWB010050089">
    <property type="protein sequence ID" value="CAL4169375.1"/>
    <property type="molecule type" value="Genomic_DNA"/>
</dbReference>
<dbReference type="PANTHER" id="PTHR23235:SF120">
    <property type="entry name" value="KRUPPEL-LIKE FACTOR 15"/>
    <property type="match status" value="1"/>
</dbReference>
<feature type="domain" description="C2H2-type" evidence="6">
    <location>
        <begin position="1"/>
        <end position="24"/>
    </location>
</feature>
<dbReference type="GO" id="GO:0000978">
    <property type="term" value="F:RNA polymerase II cis-regulatory region sequence-specific DNA binding"/>
    <property type="evidence" value="ECO:0007669"/>
    <property type="project" value="TreeGrafter"/>
</dbReference>
<dbReference type="Gene3D" id="3.30.160.60">
    <property type="entry name" value="Classic Zinc Finger"/>
    <property type="match status" value="2"/>
</dbReference>
<dbReference type="InterPro" id="IPR013087">
    <property type="entry name" value="Znf_C2H2_type"/>
</dbReference>
<keyword evidence="8" id="KW-1185">Reference proteome</keyword>
<comment type="caution">
    <text evidence="7">The sequence shown here is derived from an EMBL/GenBank/DDBJ whole genome shotgun (WGS) entry which is preliminary data.</text>
</comment>
<evidence type="ECO:0000256" key="5">
    <source>
        <dbReference type="PROSITE-ProRule" id="PRU00042"/>
    </source>
</evidence>